<dbReference type="Proteomes" id="UP000554482">
    <property type="component" value="Unassembled WGS sequence"/>
</dbReference>
<dbReference type="AlphaFoldDB" id="A0A7J6XA93"/>
<keyword evidence="2 4" id="KW-0863">Zinc-finger</keyword>
<evidence type="ECO:0000259" key="5">
    <source>
        <dbReference type="PROSITE" id="PS50089"/>
    </source>
</evidence>
<dbReference type="Gene3D" id="3.30.40.10">
    <property type="entry name" value="Zinc/RING finger domain, C3HC4 (zinc finger)"/>
    <property type="match status" value="1"/>
</dbReference>
<dbReference type="InterPro" id="IPR052788">
    <property type="entry name" value="RING-type_E3_ligase_ATL"/>
</dbReference>
<evidence type="ECO:0000313" key="6">
    <source>
        <dbReference type="EMBL" id="KAF5205858.1"/>
    </source>
</evidence>
<dbReference type="PANTHER" id="PTHR45798">
    <property type="entry name" value="RING-H2 FINGER PROTEIN ATL61-RELATED-RELATED"/>
    <property type="match status" value="1"/>
</dbReference>
<evidence type="ECO:0000256" key="3">
    <source>
        <dbReference type="ARBA" id="ARBA00022833"/>
    </source>
</evidence>
<sequence length="133" mass="14824">MVVAVVCSIGASLVLGILFVMIGRAMNWLNDYMYSKSQASSSLVEMVQNKIKDLEFDLRIPEDLPFGTEDCSICQHALDQGQRLLVLPSCHHVYHTDCILPIILQRSLCPVCRRCISLEEGVATDENEVDVVV</sequence>
<proteinExistence type="predicted"/>
<dbReference type="PROSITE" id="PS50089">
    <property type="entry name" value="ZF_RING_2"/>
    <property type="match status" value="1"/>
</dbReference>
<keyword evidence="7" id="KW-1185">Reference proteome</keyword>
<dbReference type="PANTHER" id="PTHR45798:SF88">
    <property type="entry name" value="RING-H2 FINGER PROTEIN ATL61-RELATED"/>
    <property type="match status" value="1"/>
</dbReference>
<evidence type="ECO:0000256" key="2">
    <source>
        <dbReference type="ARBA" id="ARBA00022771"/>
    </source>
</evidence>
<protein>
    <recommendedName>
        <fullName evidence="5">RING-type domain-containing protein</fullName>
    </recommendedName>
</protein>
<evidence type="ECO:0000313" key="7">
    <source>
        <dbReference type="Proteomes" id="UP000554482"/>
    </source>
</evidence>
<gene>
    <name evidence="6" type="ORF">FRX31_004557</name>
</gene>
<comment type="caution">
    <text evidence="6">The sequence shown here is derived from an EMBL/GenBank/DDBJ whole genome shotgun (WGS) entry which is preliminary data.</text>
</comment>
<dbReference type="InterPro" id="IPR013083">
    <property type="entry name" value="Znf_RING/FYVE/PHD"/>
</dbReference>
<dbReference type="SUPFAM" id="SSF57850">
    <property type="entry name" value="RING/U-box"/>
    <property type="match status" value="1"/>
</dbReference>
<reference evidence="6 7" key="1">
    <citation type="submission" date="2020-06" db="EMBL/GenBank/DDBJ databases">
        <title>Transcriptomic and genomic resources for Thalictrum thalictroides and T. hernandezii: Facilitating candidate gene discovery in an emerging model plant lineage.</title>
        <authorList>
            <person name="Arias T."/>
            <person name="Riano-Pachon D.M."/>
            <person name="Di Stilio V.S."/>
        </authorList>
    </citation>
    <scope>NUCLEOTIDE SEQUENCE [LARGE SCALE GENOMIC DNA]</scope>
    <source>
        <strain evidence="7">cv. WT478/WT964</strain>
        <tissue evidence="6">Leaves</tissue>
    </source>
</reference>
<organism evidence="6 7">
    <name type="scientific">Thalictrum thalictroides</name>
    <name type="common">Rue-anemone</name>
    <name type="synonym">Anemone thalictroides</name>
    <dbReference type="NCBI Taxonomy" id="46969"/>
    <lineage>
        <taxon>Eukaryota</taxon>
        <taxon>Viridiplantae</taxon>
        <taxon>Streptophyta</taxon>
        <taxon>Embryophyta</taxon>
        <taxon>Tracheophyta</taxon>
        <taxon>Spermatophyta</taxon>
        <taxon>Magnoliopsida</taxon>
        <taxon>Ranunculales</taxon>
        <taxon>Ranunculaceae</taxon>
        <taxon>Thalictroideae</taxon>
        <taxon>Thalictrum</taxon>
    </lineage>
</organism>
<evidence type="ECO:0000256" key="1">
    <source>
        <dbReference type="ARBA" id="ARBA00022723"/>
    </source>
</evidence>
<keyword evidence="3" id="KW-0862">Zinc</keyword>
<accession>A0A7J6XA93</accession>
<keyword evidence="1" id="KW-0479">Metal-binding</keyword>
<dbReference type="GO" id="GO:0008270">
    <property type="term" value="F:zinc ion binding"/>
    <property type="evidence" value="ECO:0007669"/>
    <property type="project" value="UniProtKB-KW"/>
</dbReference>
<name>A0A7J6XA93_THATH</name>
<feature type="domain" description="RING-type" evidence="5">
    <location>
        <begin position="71"/>
        <end position="113"/>
    </location>
</feature>
<dbReference type="OrthoDB" id="8062037at2759"/>
<dbReference type="Pfam" id="PF13639">
    <property type="entry name" value="zf-RING_2"/>
    <property type="match status" value="1"/>
</dbReference>
<dbReference type="SMART" id="SM00184">
    <property type="entry name" value="RING"/>
    <property type="match status" value="1"/>
</dbReference>
<dbReference type="InterPro" id="IPR001841">
    <property type="entry name" value="Znf_RING"/>
</dbReference>
<dbReference type="EMBL" id="JABWDY010003557">
    <property type="protein sequence ID" value="KAF5205858.1"/>
    <property type="molecule type" value="Genomic_DNA"/>
</dbReference>
<evidence type="ECO:0000256" key="4">
    <source>
        <dbReference type="PROSITE-ProRule" id="PRU00175"/>
    </source>
</evidence>